<keyword evidence="1" id="KW-0238">DNA-binding</keyword>
<protein>
    <recommendedName>
        <fullName evidence="1">Nucleoid-associated protein HLV38_06490</fullName>
    </recommendedName>
</protein>
<keyword evidence="1" id="KW-0963">Cytoplasm</keyword>
<comment type="similarity">
    <text evidence="1">Belongs to the YbaB/EbfC family.</text>
</comment>
<evidence type="ECO:0000313" key="2">
    <source>
        <dbReference type="EMBL" id="QKF07795.1"/>
    </source>
</evidence>
<dbReference type="NCBIfam" id="TIGR00103">
    <property type="entry name" value="DNA_YbaB_EbfC"/>
    <property type="match status" value="1"/>
</dbReference>
<keyword evidence="3" id="KW-1185">Reference proteome</keyword>
<comment type="subcellular location">
    <subcellularLocation>
        <location evidence="1">Cytoplasm</location>
        <location evidence="1">Nucleoid</location>
    </subcellularLocation>
</comment>
<accession>A0A6M8IY46</accession>
<dbReference type="Pfam" id="PF02575">
    <property type="entry name" value="YbaB_DNA_bd"/>
    <property type="match status" value="1"/>
</dbReference>
<dbReference type="AlphaFoldDB" id="A0A6M8IY46"/>
<dbReference type="Proteomes" id="UP000503297">
    <property type="component" value="Chromosome"/>
</dbReference>
<comment type="subunit">
    <text evidence="1">Homodimer.</text>
</comment>
<reference evidence="3" key="1">
    <citation type="submission" date="2020-05" db="EMBL/GenBank/DDBJ databases">
        <title>Novel species in genus Nocardioides.</title>
        <authorList>
            <person name="Zhang G."/>
        </authorList>
    </citation>
    <scope>NUCLEOTIDE SEQUENCE [LARGE SCALE GENOMIC DNA]</scope>
    <source>
        <strain evidence="3">zg-1050</strain>
    </source>
</reference>
<evidence type="ECO:0000256" key="1">
    <source>
        <dbReference type="HAMAP-Rule" id="MF_00274"/>
    </source>
</evidence>
<dbReference type="PIRSF" id="PIRSF004555">
    <property type="entry name" value="UCP004555"/>
    <property type="match status" value="1"/>
</dbReference>
<dbReference type="InterPro" id="IPR036894">
    <property type="entry name" value="YbaB-like_sf"/>
</dbReference>
<dbReference type="SUPFAM" id="SSF82607">
    <property type="entry name" value="YbaB-like"/>
    <property type="match status" value="1"/>
</dbReference>
<dbReference type="GO" id="GO:0003677">
    <property type="term" value="F:DNA binding"/>
    <property type="evidence" value="ECO:0007669"/>
    <property type="project" value="UniProtKB-UniRule"/>
</dbReference>
<organism evidence="2 3">
    <name type="scientific">Berryella wangjianweii</name>
    <dbReference type="NCBI Taxonomy" id="2734634"/>
    <lineage>
        <taxon>Bacteria</taxon>
        <taxon>Bacillati</taxon>
        <taxon>Actinomycetota</taxon>
        <taxon>Coriobacteriia</taxon>
        <taxon>Eggerthellales</taxon>
        <taxon>Eggerthellaceae</taxon>
        <taxon>Berryella</taxon>
    </lineage>
</organism>
<dbReference type="InterPro" id="IPR004401">
    <property type="entry name" value="YbaB/EbfC"/>
</dbReference>
<dbReference type="KEGG" id="bwa:HLV38_06490"/>
<dbReference type="Gene3D" id="3.30.1310.10">
    <property type="entry name" value="Nucleoid-associated protein YbaB-like domain"/>
    <property type="match status" value="1"/>
</dbReference>
<dbReference type="EMBL" id="CP053716">
    <property type="protein sequence ID" value="QKF07795.1"/>
    <property type="molecule type" value="Genomic_DNA"/>
</dbReference>
<dbReference type="RefSeq" id="WP_172166327.1">
    <property type="nucleotide sequence ID" value="NZ_CP053716.1"/>
</dbReference>
<proteinExistence type="inferred from homology"/>
<dbReference type="HAMAP" id="MF_00274">
    <property type="entry name" value="DNA_YbaB_EbfC"/>
    <property type="match status" value="1"/>
</dbReference>
<dbReference type="PANTHER" id="PTHR33449:SF1">
    <property type="entry name" value="NUCLEOID-ASSOCIATED PROTEIN YBAB"/>
    <property type="match status" value="1"/>
</dbReference>
<dbReference type="PANTHER" id="PTHR33449">
    <property type="entry name" value="NUCLEOID-ASSOCIATED PROTEIN YBAB"/>
    <property type="match status" value="1"/>
</dbReference>
<sequence>MDMKKMMKQAQMMQLELARAQEEIKTMTFSATAGGGMVEAVAKGDNTLESLTINPDALSMADADMLQDMVLAAVNEALRGVASLTEQRLSSVTGGMKLPGM</sequence>
<dbReference type="GO" id="GO:0043590">
    <property type="term" value="C:bacterial nucleoid"/>
    <property type="evidence" value="ECO:0007669"/>
    <property type="project" value="UniProtKB-UniRule"/>
</dbReference>
<comment type="function">
    <text evidence="1">Binds to DNA and alters its conformation. May be involved in regulation of gene expression, nucleoid organization and DNA protection.</text>
</comment>
<gene>
    <name evidence="2" type="ORF">HLV38_06490</name>
</gene>
<dbReference type="GO" id="GO:0005829">
    <property type="term" value="C:cytosol"/>
    <property type="evidence" value="ECO:0007669"/>
    <property type="project" value="TreeGrafter"/>
</dbReference>
<evidence type="ECO:0000313" key="3">
    <source>
        <dbReference type="Proteomes" id="UP000503297"/>
    </source>
</evidence>
<name>A0A6M8IY46_9ACTN</name>